<evidence type="ECO:0000259" key="2">
    <source>
        <dbReference type="Pfam" id="PF03972"/>
    </source>
</evidence>
<organism evidence="4 5">
    <name type="scientific">Salisediminibacterium beveridgei</name>
    <dbReference type="NCBI Taxonomy" id="632773"/>
    <lineage>
        <taxon>Bacteria</taxon>
        <taxon>Bacillati</taxon>
        <taxon>Bacillota</taxon>
        <taxon>Bacilli</taxon>
        <taxon>Bacillales</taxon>
        <taxon>Bacillaceae</taxon>
        <taxon>Salisediminibacterium</taxon>
    </lineage>
</organism>
<evidence type="ECO:0000256" key="1">
    <source>
        <dbReference type="ARBA" id="ARBA00006174"/>
    </source>
</evidence>
<evidence type="ECO:0008006" key="6">
    <source>
        <dbReference type="Google" id="ProtNLM"/>
    </source>
</evidence>
<gene>
    <name evidence="4" type="ORF">BBEV_0455</name>
</gene>
<dbReference type="PANTHER" id="PTHR16943:SF8">
    <property type="entry name" value="2-METHYLCITRATE DEHYDRATASE"/>
    <property type="match status" value="1"/>
</dbReference>
<dbReference type="InterPro" id="IPR045336">
    <property type="entry name" value="MmgE_PrpD_N"/>
</dbReference>
<evidence type="ECO:0000313" key="4">
    <source>
        <dbReference type="EMBL" id="AOM81849.1"/>
    </source>
</evidence>
<dbReference type="InterPro" id="IPR042183">
    <property type="entry name" value="MmgE/PrpD_sf_1"/>
</dbReference>
<evidence type="ECO:0000313" key="5">
    <source>
        <dbReference type="Proteomes" id="UP000094463"/>
    </source>
</evidence>
<dbReference type="STRING" id="632773.BBEV_0455"/>
<feature type="domain" description="MmgE/PrpD C-terminal" evidence="3">
    <location>
        <begin position="266"/>
        <end position="420"/>
    </location>
</feature>
<dbReference type="Proteomes" id="UP000094463">
    <property type="component" value="Chromosome"/>
</dbReference>
<dbReference type="Pfam" id="PF03972">
    <property type="entry name" value="MmgE_PrpD_N"/>
    <property type="match status" value="1"/>
</dbReference>
<evidence type="ECO:0000259" key="3">
    <source>
        <dbReference type="Pfam" id="PF19305"/>
    </source>
</evidence>
<comment type="similarity">
    <text evidence="1">Belongs to the PrpD family.</text>
</comment>
<dbReference type="InterPro" id="IPR005656">
    <property type="entry name" value="MmgE_PrpD"/>
</dbReference>
<dbReference type="SUPFAM" id="SSF103378">
    <property type="entry name" value="2-methylcitrate dehydratase PrpD"/>
    <property type="match status" value="1"/>
</dbReference>
<dbReference type="Gene3D" id="1.10.4100.10">
    <property type="entry name" value="2-methylcitrate dehydratase PrpD"/>
    <property type="match status" value="1"/>
</dbReference>
<dbReference type="InterPro" id="IPR045337">
    <property type="entry name" value="MmgE_PrpD_C"/>
</dbReference>
<dbReference type="InterPro" id="IPR036148">
    <property type="entry name" value="MmgE/PrpD_sf"/>
</dbReference>
<proteinExistence type="inferred from homology"/>
<sequence length="453" mass="49044">MISKTIASYVKQLDLSDVPEDVVKQAKRLLLDTLSTTVRGKCSEEAEILRQVVPQLGGGGNCTVILENRTYPPPQAALMNAVMAHAYELDDTDRRTFYHAGAPVISAALAAAEDRNASGKQLLEGILAGYEVSVRIADAVNPSHRTRGFHTTGTVGTFGAGIAAAKIFGLSEQEFQYTLGHSGTQAAGLFEFLNDGSMTKRLHPGKAAWNGVFAAQLAEGGMTGPVTILEGRHGFLNVTADKTDPAMLTDRLGEDYRIQRIGIKRHAACRYAHTPIDAALDLQREKSLDVERIRSVNIKMSERNFSQTGKATASTLVAAQLSSPYAVAVALVNRTANIDAYEHGLEDPAVLKLMNKITTEAHEPYGDFSRTATLEVKMKDGTLHEKTAELPKGEPEEPLSEEELLQKVTELMRTGMEQDAISAVVETVGRLEQLDTLRPLMGHFGAMSRMGGI</sequence>
<keyword evidence="5" id="KW-1185">Reference proteome</keyword>
<name>A0A1D7QS79_9BACI</name>
<dbReference type="Gene3D" id="3.30.1330.120">
    <property type="entry name" value="2-methylcitrate dehydratase PrpD"/>
    <property type="match status" value="1"/>
</dbReference>
<dbReference type="GO" id="GO:0016829">
    <property type="term" value="F:lyase activity"/>
    <property type="evidence" value="ECO:0007669"/>
    <property type="project" value="InterPro"/>
</dbReference>
<feature type="domain" description="MmgE/PrpD N-terminal" evidence="2">
    <location>
        <begin position="5"/>
        <end position="245"/>
    </location>
</feature>
<dbReference type="KEGG" id="bbev:BBEV_0455"/>
<dbReference type="EMBL" id="CP012502">
    <property type="protein sequence ID" value="AOM81849.1"/>
    <property type="molecule type" value="Genomic_DNA"/>
</dbReference>
<dbReference type="Pfam" id="PF19305">
    <property type="entry name" value="MmgE_PrpD_C"/>
    <property type="match status" value="1"/>
</dbReference>
<dbReference type="PATRIC" id="fig|632773.3.peg.490"/>
<dbReference type="PANTHER" id="PTHR16943">
    <property type="entry name" value="2-METHYLCITRATE DEHYDRATASE-RELATED"/>
    <property type="match status" value="1"/>
</dbReference>
<reference evidence="4 5" key="1">
    <citation type="submission" date="2015-08" db="EMBL/GenBank/DDBJ databases">
        <title>The complete genome sequence of Bacillus beveridgei MLTeJB.</title>
        <authorList>
            <person name="Hanson T.E."/>
            <person name="Mesa C."/>
            <person name="Basesman S.M."/>
            <person name="Oremland R.S."/>
        </authorList>
    </citation>
    <scope>NUCLEOTIDE SEQUENCE [LARGE SCALE GENOMIC DNA]</scope>
    <source>
        <strain evidence="4 5">MLTeJB</strain>
    </source>
</reference>
<dbReference type="InterPro" id="IPR042188">
    <property type="entry name" value="MmgE/PrpD_sf_2"/>
</dbReference>
<dbReference type="AlphaFoldDB" id="A0A1D7QS79"/>
<dbReference type="RefSeq" id="WP_069363982.1">
    <property type="nucleotide sequence ID" value="NZ_CP012502.1"/>
</dbReference>
<accession>A0A1D7QS79</accession>
<protein>
    <recommendedName>
        <fullName evidence="6">2-methylcitrate dehydratase PrpD</fullName>
    </recommendedName>
</protein>